<reference evidence="1" key="1">
    <citation type="submission" date="2021-02" db="EMBL/GenBank/DDBJ databases">
        <authorList>
            <person name="Nowell W R."/>
        </authorList>
    </citation>
    <scope>NUCLEOTIDE SEQUENCE</scope>
</reference>
<dbReference type="EMBL" id="CAJNOK010032362">
    <property type="protein sequence ID" value="CAF1483275.1"/>
    <property type="molecule type" value="Genomic_DNA"/>
</dbReference>
<dbReference type="EMBL" id="CAJOBA010054295">
    <property type="protein sequence ID" value="CAF4273417.1"/>
    <property type="molecule type" value="Genomic_DNA"/>
</dbReference>
<gene>
    <name evidence="1" type="ORF">OVA965_LOCUS36163</name>
    <name evidence="2" type="ORF">TMI583_LOCUS37162</name>
</gene>
<evidence type="ECO:0000313" key="3">
    <source>
        <dbReference type="Proteomes" id="UP000677228"/>
    </source>
</evidence>
<organism evidence="1 3">
    <name type="scientific">Didymodactylos carnosus</name>
    <dbReference type="NCBI Taxonomy" id="1234261"/>
    <lineage>
        <taxon>Eukaryota</taxon>
        <taxon>Metazoa</taxon>
        <taxon>Spiralia</taxon>
        <taxon>Gnathifera</taxon>
        <taxon>Rotifera</taxon>
        <taxon>Eurotatoria</taxon>
        <taxon>Bdelloidea</taxon>
        <taxon>Philodinida</taxon>
        <taxon>Philodinidae</taxon>
        <taxon>Didymodactylos</taxon>
    </lineage>
</organism>
<comment type="caution">
    <text evidence="1">The sequence shown here is derived from an EMBL/GenBank/DDBJ whole genome shotgun (WGS) entry which is preliminary data.</text>
</comment>
<proteinExistence type="predicted"/>
<dbReference type="AlphaFoldDB" id="A0A8S2FKP8"/>
<sequence>MDKRSITYGNRISAAVQKNYSLKKVLVVYDTQKLSKGFGTKDKIPIVLQSGLVYKATCPVCGEYYIGKIYRHFCTRMDEHLSDLKKAMENAQPMVMTSSSAILPSNSTNCTVSNSVSSGRITTVSSKIKKHSDKTSTNTSRVSIQICQRRPVTRSQTGSLPLRTEKLDAAEVEKTCNTLCDLKQNTAYTPKSARSKHYLTTGHAITGNDFGIVLRETHLYKLLVKESLVIRAIAPSLNGTDRSVSLYVYSNGIQRALWDRRNIECKGSGL</sequence>
<protein>
    <submittedName>
        <fullName evidence="1">Uncharacterized protein</fullName>
    </submittedName>
</protein>
<dbReference type="Proteomes" id="UP000682733">
    <property type="component" value="Unassembled WGS sequence"/>
</dbReference>
<name>A0A8S2FKP8_9BILA</name>
<evidence type="ECO:0000313" key="1">
    <source>
        <dbReference type="EMBL" id="CAF1483275.1"/>
    </source>
</evidence>
<dbReference type="Proteomes" id="UP000677228">
    <property type="component" value="Unassembled WGS sequence"/>
</dbReference>
<accession>A0A8S2FKP8</accession>
<evidence type="ECO:0000313" key="2">
    <source>
        <dbReference type="EMBL" id="CAF4273417.1"/>
    </source>
</evidence>